<keyword evidence="2" id="KW-0800">Toxin</keyword>
<dbReference type="KEGG" id="dfe:Dfer_2320"/>
<evidence type="ECO:0000313" key="7">
    <source>
        <dbReference type="Proteomes" id="UP000002011"/>
    </source>
</evidence>
<name>C6VZR1_DYAFD</name>
<dbReference type="AlphaFoldDB" id="C6VZR1"/>
<keyword evidence="3" id="KW-0749">Sporulation</keyword>
<evidence type="ECO:0000256" key="4">
    <source>
        <dbReference type="ARBA" id="ARBA00023026"/>
    </source>
</evidence>
<dbReference type="eggNOG" id="ENOG5032XGN">
    <property type="taxonomic scope" value="Bacteria"/>
</dbReference>
<reference evidence="6 7" key="1">
    <citation type="journal article" date="2009" name="Stand. Genomic Sci.">
        <title>Complete genome sequence of Dyadobacter fermentans type strain (NS114).</title>
        <authorList>
            <person name="Lang E."/>
            <person name="Lapidus A."/>
            <person name="Chertkov O."/>
            <person name="Brettin T."/>
            <person name="Detter J.C."/>
            <person name="Han C."/>
            <person name="Copeland A."/>
            <person name="Glavina Del Rio T."/>
            <person name="Nolan M."/>
            <person name="Chen F."/>
            <person name="Lucas S."/>
            <person name="Tice H."/>
            <person name="Cheng J.F."/>
            <person name="Land M."/>
            <person name="Hauser L."/>
            <person name="Chang Y.J."/>
            <person name="Jeffries C.D."/>
            <person name="Kopitz M."/>
            <person name="Bruce D."/>
            <person name="Goodwin L."/>
            <person name="Pitluck S."/>
            <person name="Ovchinnikova G."/>
            <person name="Pati A."/>
            <person name="Ivanova N."/>
            <person name="Mavrommatis K."/>
            <person name="Chen A."/>
            <person name="Palaniappan K."/>
            <person name="Chain P."/>
            <person name="Bristow J."/>
            <person name="Eisen J.A."/>
            <person name="Markowitz V."/>
            <person name="Hugenholtz P."/>
            <person name="Goker M."/>
            <person name="Rohde M."/>
            <person name="Kyrpides N.C."/>
            <person name="Klenk H.P."/>
        </authorList>
    </citation>
    <scope>NUCLEOTIDE SEQUENCE [LARGE SCALE GENOMIC DNA]</scope>
    <source>
        <strain evidence="7">ATCC 700827 / DSM 18053 / CIP 107007 / KCTC 52180 / NS114</strain>
    </source>
</reference>
<dbReference type="InterPro" id="IPR005639">
    <property type="entry name" value="Pest_crys_dom_I"/>
</dbReference>
<comment type="similarity">
    <text evidence="1">Belongs to the delta endotoxin family.</text>
</comment>
<evidence type="ECO:0000313" key="6">
    <source>
        <dbReference type="EMBL" id="ACT93539.1"/>
    </source>
</evidence>
<protein>
    <submittedName>
        <fullName evidence="6">Delta endotoxin domain protein</fullName>
    </submittedName>
</protein>
<evidence type="ECO:0000256" key="2">
    <source>
        <dbReference type="ARBA" id="ARBA00022656"/>
    </source>
</evidence>
<dbReference type="InterPro" id="IPR036716">
    <property type="entry name" value="Pest_crys_N_sf"/>
</dbReference>
<dbReference type="HOGENOM" id="CLU_497601_0_0_10"/>
<dbReference type="GO" id="GO:0030435">
    <property type="term" value="P:sporulation resulting in formation of a cellular spore"/>
    <property type="evidence" value="ECO:0007669"/>
    <property type="project" value="UniProtKB-KW"/>
</dbReference>
<dbReference type="InterPro" id="IPR038979">
    <property type="entry name" value="Pest_crys"/>
</dbReference>
<dbReference type="Gene3D" id="1.20.190.10">
    <property type="entry name" value="Pesticidal crystal protein, N-terminal domain"/>
    <property type="match status" value="1"/>
</dbReference>
<dbReference type="PANTHER" id="PTHR37003">
    <property type="entry name" value="ENDOTOXIN_N DOMAIN-CONTAINING PROTEIN-RELATED"/>
    <property type="match status" value="1"/>
</dbReference>
<dbReference type="OrthoDB" id="930768at2"/>
<dbReference type="STRING" id="471854.Dfer_2320"/>
<proteinExistence type="inferred from homology"/>
<dbReference type="GO" id="GO:0090729">
    <property type="term" value="F:toxin activity"/>
    <property type="evidence" value="ECO:0007669"/>
    <property type="project" value="UniProtKB-KW"/>
</dbReference>
<evidence type="ECO:0000256" key="1">
    <source>
        <dbReference type="ARBA" id="ARBA00007819"/>
    </source>
</evidence>
<organism evidence="6 7">
    <name type="scientific">Dyadobacter fermentans (strain ATCC 700827 / DSM 18053 / CIP 107007 / KCTC 52180 / NS114)</name>
    <dbReference type="NCBI Taxonomy" id="471854"/>
    <lineage>
        <taxon>Bacteria</taxon>
        <taxon>Pseudomonadati</taxon>
        <taxon>Bacteroidota</taxon>
        <taxon>Cytophagia</taxon>
        <taxon>Cytophagales</taxon>
        <taxon>Spirosomataceae</taxon>
        <taxon>Dyadobacter</taxon>
    </lineage>
</organism>
<keyword evidence="7" id="KW-1185">Reference proteome</keyword>
<sequence length="547" mass="59769">MQKCLPGAKRFQICLFNSPHIVSNNQNHLVMSLQKLMHRRKFIERSLLGAGGVLFTSAVLESCTLKDHVIPNPNGPVIMPPIGEYELDVNDSIKTAIVTGLSMIPVAGEILGGLTEIFWPASKKDVWSEIRNQLDTYVSDKIANDDYTLVGTLLTGLGGSLDLYTKAIAAGDIADTAKQWDDTRNTFVTALPEFQWNGHELKLLPLFAHAVTMYLGLLRDGILYGKEWGFNDIKIQQLVTDLQDRITNYTAYVNGWTQNGAAALQAVTKVNKATCEPFKSLNAYDRTLKLSVLDFRDTWPYFDATVYPAGAKFESFREVYSDPFGSISNSSNNSPISLPSVPMQLPTNVTVWGYNRIDAVQLTYPTGTGPGGVTQTARMGDAAGGSNQAPHGGVFNLAINNPITKVRAYYAAYQKTVGESDPIVGAMQFQFHDGTTTDLLGGLDKGAPGGWSMDTGLIGYDNNVLSSIYIHGIEKTIGSADCVVFGFQFWQSPQATFQAIGRLYITSPQERAATDFHSAFPHLGISAGSISNELKSAREAYWTKKRG</sequence>
<dbReference type="GO" id="GO:0001907">
    <property type="term" value="P:symbiont-mediated killing of host cell"/>
    <property type="evidence" value="ECO:0007669"/>
    <property type="project" value="InterPro"/>
</dbReference>
<feature type="domain" description="Pesticidal crystal protein" evidence="5">
    <location>
        <begin position="97"/>
        <end position="303"/>
    </location>
</feature>
<accession>C6VZR1</accession>
<keyword evidence="4" id="KW-0843">Virulence</keyword>
<dbReference type="SUPFAM" id="SSF56849">
    <property type="entry name" value="delta-Endotoxin (insectocide), N-terminal domain"/>
    <property type="match status" value="1"/>
</dbReference>
<dbReference type="PANTHER" id="PTHR37003:SF2">
    <property type="entry name" value="PESTICIDAL CRYSTAL PROTEIN N-TERMINAL DOMAIN-CONTAINING PROTEIN"/>
    <property type="match status" value="1"/>
</dbReference>
<gene>
    <name evidence="6" type="ordered locus">Dfer_2320</name>
</gene>
<evidence type="ECO:0000256" key="3">
    <source>
        <dbReference type="ARBA" id="ARBA00022969"/>
    </source>
</evidence>
<dbReference type="Proteomes" id="UP000002011">
    <property type="component" value="Chromosome"/>
</dbReference>
<evidence type="ECO:0000259" key="5">
    <source>
        <dbReference type="Pfam" id="PF03945"/>
    </source>
</evidence>
<dbReference type="EMBL" id="CP001619">
    <property type="protein sequence ID" value="ACT93539.1"/>
    <property type="molecule type" value="Genomic_DNA"/>
</dbReference>
<dbReference type="Pfam" id="PF03945">
    <property type="entry name" value="Endotoxin_N"/>
    <property type="match status" value="1"/>
</dbReference>